<keyword evidence="3" id="KW-1185">Reference proteome</keyword>
<dbReference type="PROSITE" id="PS51186">
    <property type="entry name" value="GNAT"/>
    <property type="match status" value="1"/>
</dbReference>
<dbReference type="InterPro" id="IPR051908">
    <property type="entry name" value="Ribosomal_N-acetyltransferase"/>
</dbReference>
<evidence type="ECO:0000259" key="1">
    <source>
        <dbReference type="PROSITE" id="PS51186"/>
    </source>
</evidence>
<dbReference type="PANTHER" id="PTHR43441:SF11">
    <property type="entry name" value="RIBOSOMAL-PROTEIN-SERINE ACETYLTRANSFERASE"/>
    <property type="match status" value="1"/>
</dbReference>
<dbReference type="Pfam" id="PF13302">
    <property type="entry name" value="Acetyltransf_3"/>
    <property type="match status" value="1"/>
</dbReference>
<feature type="domain" description="N-acetyltransferase" evidence="1">
    <location>
        <begin position="17"/>
        <end position="182"/>
    </location>
</feature>
<dbReference type="SUPFAM" id="SSF55729">
    <property type="entry name" value="Acyl-CoA N-acyltransferases (Nat)"/>
    <property type="match status" value="1"/>
</dbReference>
<comment type="caution">
    <text evidence="2">The sequence shown here is derived from an EMBL/GenBank/DDBJ whole genome shotgun (WGS) entry which is preliminary data.</text>
</comment>
<evidence type="ECO:0000313" key="2">
    <source>
        <dbReference type="EMBL" id="MDD0991235.1"/>
    </source>
</evidence>
<evidence type="ECO:0000313" key="3">
    <source>
        <dbReference type="Proteomes" id="UP001148203"/>
    </source>
</evidence>
<dbReference type="RefSeq" id="WP_273911679.1">
    <property type="nucleotide sequence ID" value="NZ_JAMDGX010000043.1"/>
</dbReference>
<dbReference type="EMBL" id="JAMDGY010000027">
    <property type="protein sequence ID" value="MDD0991235.1"/>
    <property type="molecule type" value="Genomic_DNA"/>
</dbReference>
<accession>A0ABT5NSU2</accession>
<proteinExistence type="predicted"/>
<dbReference type="Gene3D" id="3.40.630.30">
    <property type="match status" value="1"/>
</dbReference>
<sequence length="187" mass="20883">MGTPAFPSDLCLQTARLQLRPMVAEDAEQWLGIMADPQVMRYWNHAPWATLAEAESALAQDRAAYAAGQSLKLGIYRNDNDQLIGMCQFFNIDDSSRRGEIGYCLASNAQGQGFMSEALDGFVAYLITERNLRRLEGEIDPRNLASARSLERLGFVREGLLRERWCIDGELSDSALYGLLADDNRSN</sequence>
<organism evidence="2 3">
    <name type="scientific">Pseudomonas fontis</name>
    <dbReference type="NCBI Taxonomy" id="2942633"/>
    <lineage>
        <taxon>Bacteria</taxon>
        <taxon>Pseudomonadati</taxon>
        <taxon>Pseudomonadota</taxon>
        <taxon>Gammaproteobacteria</taxon>
        <taxon>Pseudomonadales</taxon>
        <taxon>Pseudomonadaceae</taxon>
        <taxon>Pseudomonas</taxon>
    </lineage>
</organism>
<dbReference type="PANTHER" id="PTHR43441">
    <property type="entry name" value="RIBOSOMAL-PROTEIN-SERINE ACETYLTRANSFERASE"/>
    <property type="match status" value="1"/>
</dbReference>
<dbReference type="Proteomes" id="UP001148203">
    <property type="component" value="Unassembled WGS sequence"/>
</dbReference>
<reference evidence="2 3" key="1">
    <citation type="submission" date="2022-05" db="EMBL/GenBank/DDBJ databases">
        <title>Novel Pseudomonas spp. Isolated from a Rainbow Trout Aquaculture Facility.</title>
        <authorList>
            <person name="Testerman T."/>
            <person name="Graf J."/>
        </authorList>
    </citation>
    <scope>NUCLEOTIDE SEQUENCE [LARGE SCALE GENOMIC DNA]</scope>
    <source>
        <strain evidence="2 3">ID681</strain>
    </source>
</reference>
<dbReference type="InterPro" id="IPR000182">
    <property type="entry name" value="GNAT_dom"/>
</dbReference>
<protein>
    <submittedName>
        <fullName evidence="2">GNAT family N-acetyltransferase</fullName>
    </submittedName>
</protein>
<gene>
    <name evidence="2" type="ORF">M5G11_11875</name>
</gene>
<name>A0ABT5NSU2_9PSED</name>
<dbReference type="InterPro" id="IPR016181">
    <property type="entry name" value="Acyl_CoA_acyltransferase"/>
</dbReference>